<proteinExistence type="predicted"/>
<dbReference type="Proteomes" id="UP000095767">
    <property type="component" value="Unassembled WGS sequence"/>
</dbReference>
<evidence type="ECO:0000313" key="3">
    <source>
        <dbReference type="Proteomes" id="UP000095767"/>
    </source>
</evidence>
<accession>A0A1E5WKQ8</accession>
<organism evidence="2 3">
    <name type="scientific">Dichanthelium oligosanthes</name>
    <dbReference type="NCBI Taxonomy" id="888268"/>
    <lineage>
        <taxon>Eukaryota</taxon>
        <taxon>Viridiplantae</taxon>
        <taxon>Streptophyta</taxon>
        <taxon>Embryophyta</taxon>
        <taxon>Tracheophyta</taxon>
        <taxon>Spermatophyta</taxon>
        <taxon>Magnoliopsida</taxon>
        <taxon>Liliopsida</taxon>
        <taxon>Poales</taxon>
        <taxon>Poaceae</taxon>
        <taxon>PACMAD clade</taxon>
        <taxon>Panicoideae</taxon>
        <taxon>Panicodae</taxon>
        <taxon>Paniceae</taxon>
        <taxon>Dichantheliinae</taxon>
        <taxon>Dichanthelium</taxon>
    </lineage>
</organism>
<feature type="compositionally biased region" description="Polar residues" evidence="1">
    <location>
        <begin position="44"/>
        <end position="57"/>
    </location>
</feature>
<name>A0A1E5WKQ8_9POAL</name>
<dbReference type="AlphaFoldDB" id="A0A1E5WKQ8"/>
<feature type="region of interest" description="Disordered" evidence="1">
    <location>
        <begin position="1"/>
        <end position="91"/>
    </location>
</feature>
<feature type="compositionally biased region" description="Low complexity" evidence="1">
    <location>
        <begin position="22"/>
        <end position="33"/>
    </location>
</feature>
<feature type="non-terminal residue" evidence="2">
    <location>
        <position position="1"/>
    </location>
</feature>
<reference evidence="2 3" key="1">
    <citation type="submission" date="2016-09" db="EMBL/GenBank/DDBJ databases">
        <title>The draft genome of Dichanthelium oligosanthes: A C3 panicoid grass species.</title>
        <authorList>
            <person name="Studer A.J."/>
            <person name="Schnable J.C."/>
            <person name="Brutnell T.P."/>
        </authorList>
    </citation>
    <scope>NUCLEOTIDE SEQUENCE [LARGE SCALE GENOMIC DNA]</scope>
    <source>
        <strain evidence="3">cv. Kellogg 1175</strain>
        <tissue evidence="2">Leaf</tissue>
    </source>
</reference>
<protein>
    <submittedName>
        <fullName evidence="2">Uncharacterized protein</fullName>
    </submittedName>
</protein>
<keyword evidence="3" id="KW-1185">Reference proteome</keyword>
<sequence>LPAAHRPVVWPVAAGGHHDRASTAAATTSATPTIGKPAADRTPATLSPPRTASNTSYCRCHVRRPLPPPPTPASYAHAASSWTQVRPRIPS</sequence>
<evidence type="ECO:0000256" key="1">
    <source>
        <dbReference type="SAM" id="MobiDB-lite"/>
    </source>
</evidence>
<comment type="caution">
    <text evidence="2">The sequence shown here is derived from an EMBL/GenBank/DDBJ whole genome shotgun (WGS) entry which is preliminary data.</text>
</comment>
<dbReference type="EMBL" id="LWDX02003537">
    <property type="protein sequence ID" value="OEL37977.1"/>
    <property type="molecule type" value="Genomic_DNA"/>
</dbReference>
<evidence type="ECO:0000313" key="2">
    <source>
        <dbReference type="EMBL" id="OEL37977.1"/>
    </source>
</evidence>
<gene>
    <name evidence="2" type="ORF">BAE44_0001004</name>
</gene>